<organism evidence="1">
    <name type="scientific">marine sediment metagenome</name>
    <dbReference type="NCBI Taxonomy" id="412755"/>
    <lineage>
        <taxon>unclassified sequences</taxon>
        <taxon>metagenomes</taxon>
        <taxon>ecological metagenomes</taxon>
    </lineage>
</organism>
<dbReference type="AlphaFoldDB" id="A0A0F9F8V2"/>
<reference evidence="1" key="1">
    <citation type="journal article" date="2015" name="Nature">
        <title>Complex archaea that bridge the gap between prokaryotes and eukaryotes.</title>
        <authorList>
            <person name="Spang A."/>
            <person name="Saw J.H."/>
            <person name="Jorgensen S.L."/>
            <person name="Zaremba-Niedzwiedzka K."/>
            <person name="Martijn J."/>
            <person name="Lind A.E."/>
            <person name="van Eijk R."/>
            <person name="Schleper C."/>
            <person name="Guy L."/>
            <person name="Ettema T.J."/>
        </authorList>
    </citation>
    <scope>NUCLEOTIDE SEQUENCE</scope>
</reference>
<gene>
    <name evidence="1" type="ORF">LCGC14_2060120</name>
</gene>
<sequence>QTENADRMFADYIDPNTPFTEMDVANAVMVDDITNEEGWTFINSLRSGSTTKVSSPFTLSQYRGEIQRLQYTGNRSRVTDKARLLKLMITRGSMGLFPNGMPTNQPATISGEDAFKLNKDIDAAVGAAIENDQYDNALKMVYTWSNVAVNLEGQIVTRLGGNQHQVEAALAFKAGLDSYMDQFGADAKPVEYFKDNKDAFNPNNFANGVNARFFEEISQVSLYMDVDEPNNKYDFNQVQQERFVLWLSGQRLALGEAEFRRISTLFGQFYRGKGIAPEGGALMLEPDDPLYRQFEATLPQVQE</sequence>
<name>A0A0F9F8V2_9ZZZZ</name>
<feature type="non-terminal residue" evidence="1">
    <location>
        <position position="1"/>
    </location>
</feature>
<evidence type="ECO:0000313" key="1">
    <source>
        <dbReference type="EMBL" id="KKL74916.1"/>
    </source>
</evidence>
<proteinExistence type="predicted"/>
<protein>
    <submittedName>
        <fullName evidence="1">Uncharacterized protein</fullName>
    </submittedName>
</protein>
<dbReference type="EMBL" id="LAZR01024504">
    <property type="protein sequence ID" value="KKL74916.1"/>
    <property type="molecule type" value="Genomic_DNA"/>
</dbReference>
<comment type="caution">
    <text evidence="1">The sequence shown here is derived from an EMBL/GenBank/DDBJ whole genome shotgun (WGS) entry which is preliminary data.</text>
</comment>
<accession>A0A0F9F8V2</accession>